<protein>
    <submittedName>
        <fullName evidence="1">Uncharacterized protein</fullName>
    </submittedName>
</protein>
<keyword evidence="2" id="KW-1185">Reference proteome</keyword>
<proteinExistence type="predicted"/>
<comment type="caution">
    <text evidence="1">The sequence shown here is derived from an EMBL/GenBank/DDBJ whole genome shotgun (WGS) entry which is preliminary data.</text>
</comment>
<sequence length="60" mass="6316">MAKALLSDLPRVTLGMGTVPYRGESGISQAGMDLGGLHLDIDLPSSEPLVPVVKIEPIYP</sequence>
<dbReference type="Proteomes" id="UP000290287">
    <property type="component" value="Unassembled WGS sequence"/>
</dbReference>
<name>A0A4Q0YVI0_9GAMM</name>
<dbReference type="RefSeq" id="WP_129122421.1">
    <property type="nucleotide sequence ID" value="NZ_PEIB01000012.1"/>
</dbReference>
<dbReference type="AlphaFoldDB" id="A0A4Q0YVI0"/>
<dbReference type="EMBL" id="PEIB01000012">
    <property type="protein sequence ID" value="RXJ73169.1"/>
    <property type="molecule type" value="Genomic_DNA"/>
</dbReference>
<evidence type="ECO:0000313" key="1">
    <source>
        <dbReference type="EMBL" id="RXJ73169.1"/>
    </source>
</evidence>
<organism evidence="1 2">
    <name type="scientific">Veronia nyctiphanis</name>
    <dbReference type="NCBI Taxonomy" id="1278244"/>
    <lineage>
        <taxon>Bacteria</taxon>
        <taxon>Pseudomonadati</taxon>
        <taxon>Pseudomonadota</taxon>
        <taxon>Gammaproteobacteria</taxon>
        <taxon>Vibrionales</taxon>
        <taxon>Vibrionaceae</taxon>
        <taxon>Veronia</taxon>
    </lineage>
</organism>
<evidence type="ECO:0000313" key="2">
    <source>
        <dbReference type="Proteomes" id="UP000290287"/>
    </source>
</evidence>
<gene>
    <name evidence="1" type="ORF">CS022_11770</name>
</gene>
<accession>A0A4Q0YVI0</accession>
<reference evidence="1 2" key="1">
    <citation type="submission" date="2017-10" db="EMBL/GenBank/DDBJ databases">
        <title>Nyctiphanis sp. nov., isolated from the stomach of the euphausiid Nyctiphanes simplex (Hansen, 1911) in the Gulf of California.</title>
        <authorList>
            <person name="Gomez-Gil B."/>
            <person name="Aguilar-Mendez M."/>
            <person name="Lopez-Cortes A."/>
            <person name="Gomez-Gutierrez J."/>
            <person name="Roque A."/>
            <person name="Lang E."/>
            <person name="Gonzalez-Castillo A."/>
        </authorList>
    </citation>
    <scope>NUCLEOTIDE SEQUENCE [LARGE SCALE GENOMIC DNA]</scope>
    <source>
        <strain evidence="1 2">CAIM 600</strain>
    </source>
</reference>